<dbReference type="Proteomes" id="UP000014760">
    <property type="component" value="Unassembled WGS sequence"/>
</dbReference>
<evidence type="ECO:0000256" key="3">
    <source>
        <dbReference type="SAM" id="Phobius"/>
    </source>
</evidence>
<dbReference type="HOGENOM" id="CLU_034979_1_0_1"/>
<dbReference type="Pfam" id="PF02585">
    <property type="entry name" value="PIG-L"/>
    <property type="match status" value="1"/>
</dbReference>
<dbReference type="PANTHER" id="PTHR12993">
    <property type="entry name" value="N-ACETYLGLUCOSAMINYL-PHOSPHATIDYLINOSITOL DE-N-ACETYLASE-RELATED"/>
    <property type="match status" value="1"/>
</dbReference>
<comment type="similarity">
    <text evidence="1">Belongs to the PIGL family.</text>
</comment>
<dbReference type="OMA" id="YVLESVN"/>
<evidence type="ECO:0000313" key="6">
    <source>
        <dbReference type="Proteomes" id="UP000014760"/>
    </source>
</evidence>
<organism evidence="4">
    <name type="scientific">Capitella teleta</name>
    <name type="common">Polychaete worm</name>
    <dbReference type="NCBI Taxonomy" id="283909"/>
    <lineage>
        <taxon>Eukaryota</taxon>
        <taxon>Metazoa</taxon>
        <taxon>Spiralia</taxon>
        <taxon>Lophotrochozoa</taxon>
        <taxon>Annelida</taxon>
        <taxon>Polychaeta</taxon>
        <taxon>Sedentaria</taxon>
        <taxon>Scolecida</taxon>
        <taxon>Capitellidae</taxon>
        <taxon>Capitella</taxon>
    </lineage>
</organism>
<evidence type="ECO:0000313" key="4">
    <source>
        <dbReference type="EMBL" id="ELT94579.1"/>
    </source>
</evidence>
<dbReference type="AlphaFoldDB" id="R7TLN2"/>
<evidence type="ECO:0000256" key="1">
    <source>
        <dbReference type="ARBA" id="ARBA00006066"/>
    </source>
</evidence>
<accession>R7TLN2</accession>
<feature type="transmembrane region" description="Helical" evidence="3">
    <location>
        <begin position="6"/>
        <end position="22"/>
    </location>
</feature>
<dbReference type="InterPro" id="IPR003737">
    <property type="entry name" value="GlcNAc_PI_deacetylase-related"/>
</dbReference>
<dbReference type="SUPFAM" id="SSF102588">
    <property type="entry name" value="LmbE-like"/>
    <property type="match status" value="1"/>
</dbReference>
<dbReference type="EMBL" id="AMQN01012211">
    <property type="status" value="NOT_ANNOTATED_CDS"/>
    <property type="molecule type" value="Genomic_DNA"/>
</dbReference>
<keyword evidence="3" id="KW-0472">Membrane</keyword>
<dbReference type="FunCoup" id="R7TLN2">
    <property type="interactions" value="1417"/>
</dbReference>
<feature type="transmembrane region" description="Helical" evidence="3">
    <location>
        <begin position="229"/>
        <end position="250"/>
    </location>
</feature>
<protein>
    <recommendedName>
        <fullName evidence="2">N-acetylglucosaminylphosphatidylinositol deacetylase</fullName>
        <ecNumber evidence="2">3.5.1.89</ecNumber>
    </recommendedName>
</protein>
<dbReference type="UniPathway" id="UPA00196"/>
<keyword evidence="3" id="KW-0812">Transmembrane</keyword>
<keyword evidence="6" id="KW-1185">Reference proteome</keyword>
<dbReference type="InterPro" id="IPR024078">
    <property type="entry name" value="LmbE-like_dom_sf"/>
</dbReference>
<dbReference type="Gene3D" id="3.40.50.10320">
    <property type="entry name" value="LmbE-like"/>
    <property type="match status" value="1"/>
</dbReference>
<evidence type="ECO:0000313" key="5">
    <source>
        <dbReference type="EnsemblMetazoa" id="CapteP144788"/>
    </source>
</evidence>
<dbReference type="GO" id="GO:0006506">
    <property type="term" value="P:GPI anchor biosynthetic process"/>
    <property type="evidence" value="ECO:0007669"/>
    <property type="project" value="UniProtKB-UniPathway"/>
</dbReference>
<dbReference type="EC" id="3.5.1.89" evidence="2"/>
<dbReference type="GO" id="GO:0005783">
    <property type="term" value="C:endoplasmic reticulum"/>
    <property type="evidence" value="ECO:0007669"/>
    <property type="project" value="TreeGrafter"/>
</dbReference>
<evidence type="ECO:0000256" key="2">
    <source>
        <dbReference type="ARBA" id="ARBA00012176"/>
    </source>
</evidence>
<feature type="transmembrane region" description="Helical" evidence="3">
    <location>
        <begin position="190"/>
        <end position="209"/>
    </location>
</feature>
<proteinExistence type="inferred from homology"/>
<dbReference type="GO" id="GO:0000225">
    <property type="term" value="F:N-acetylglucosaminylphosphatidylinositol deacetylase activity"/>
    <property type="evidence" value="ECO:0007669"/>
    <property type="project" value="UniProtKB-EC"/>
</dbReference>
<keyword evidence="3" id="KW-1133">Transmembrane helix</keyword>
<dbReference type="EMBL" id="KB309375">
    <property type="protein sequence ID" value="ELT94579.1"/>
    <property type="molecule type" value="Genomic_DNA"/>
</dbReference>
<dbReference type="PANTHER" id="PTHR12993:SF11">
    <property type="entry name" value="N-ACETYLGLUCOSAMINYL-PHOSPHATIDYLINOSITOL DE-N-ACETYLASE"/>
    <property type="match status" value="1"/>
</dbReference>
<reference evidence="5" key="3">
    <citation type="submission" date="2015-06" db="UniProtKB">
        <authorList>
            <consortium name="EnsemblMetazoa"/>
        </authorList>
    </citation>
    <scope>IDENTIFICATION</scope>
</reference>
<sequence length="253" mass="29142">MLDIVFLGVILFSFFFLVSHLLKRKRRLKTLFKSVCLSRRALFIIAHPDDECMFFAPSILSLTSSGQNQVFLLCLSTGDFYKQGRVRQKELIESCKILGIGENRIFIVNHNELPDHPNIMWSNELLAEIILPYVKDYYIDLIFTFDEYGVSGHLNHKAICGGVKSVLERNDCPAGLASYKLESTNILRKYVSILDVGLSYVTSSILIVAQWSDVWKAQDAMRAHKSQYVWFRSLYILFSRYVIINSFQAFKKS</sequence>
<dbReference type="EnsemblMetazoa" id="CapteT144788">
    <property type="protein sequence ID" value="CapteP144788"/>
    <property type="gene ID" value="CapteG144788"/>
</dbReference>
<reference evidence="6" key="1">
    <citation type="submission" date="2012-12" db="EMBL/GenBank/DDBJ databases">
        <authorList>
            <person name="Hellsten U."/>
            <person name="Grimwood J."/>
            <person name="Chapman J.A."/>
            <person name="Shapiro H."/>
            <person name="Aerts A."/>
            <person name="Otillar R.P."/>
            <person name="Terry A.Y."/>
            <person name="Boore J.L."/>
            <person name="Simakov O."/>
            <person name="Marletaz F."/>
            <person name="Cho S.-J."/>
            <person name="Edsinger-Gonzales E."/>
            <person name="Havlak P."/>
            <person name="Kuo D.-H."/>
            <person name="Larsson T."/>
            <person name="Lv J."/>
            <person name="Arendt D."/>
            <person name="Savage R."/>
            <person name="Osoegawa K."/>
            <person name="de Jong P."/>
            <person name="Lindberg D.R."/>
            <person name="Seaver E.C."/>
            <person name="Weisblat D.A."/>
            <person name="Putnam N.H."/>
            <person name="Grigoriev I.V."/>
            <person name="Rokhsar D.S."/>
        </authorList>
    </citation>
    <scope>NUCLEOTIDE SEQUENCE</scope>
    <source>
        <strain evidence="6">I ESC-2004</strain>
    </source>
</reference>
<name>R7TLN2_CAPTE</name>
<gene>
    <name evidence="4" type="ORF">CAPTEDRAFT_144788</name>
</gene>
<dbReference type="OrthoDB" id="440160at2759"/>
<dbReference type="STRING" id="283909.R7TLN2"/>
<dbReference type="GO" id="GO:0016020">
    <property type="term" value="C:membrane"/>
    <property type="evidence" value="ECO:0007669"/>
    <property type="project" value="GOC"/>
</dbReference>
<reference evidence="4 6" key="2">
    <citation type="journal article" date="2013" name="Nature">
        <title>Insights into bilaterian evolution from three spiralian genomes.</title>
        <authorList>
            <person name="Simakov O."/>
            <person name="Marletaz F."/>
            <person name="Cho S.J."/>
            <person name="Edsinger-Gonzales E."/>
            <person name="Havlak P."/>
            <person name="Hellsten U."/>
            <person name="Kuo D.H."/>
            <person name="Larsson T."/>
            <person name="Lv J."/>
            <person name="Arendt D."/>
            <person name="Savage R."/>
            <person name="Osoegawa K."/>
            <person name="de Jong P."/>
            <person name="Grimwood J."/>
            <person name="Chapman J.A."/>
            <person name="Shapiro H."/>
            <person name="Aerts A."/>
            <person name="Otillar R.P."/>
            <person name="Terry A.Y."/>
            <person name="Boore J.L."/>
            <person name="Grigoriev I.V."/>
            <person name="Lindberg D.R."/>
            <person name="Seaver E.C."/>
            <person name="Weisblat D.A."/>
            <person name="Putnam N.H."/>
            <person name="Rokhsar D.S."/>
        </authorList>
    </citation>
    <scope>NUCLEOTIDE SEQUENCE</scope>
    <source>
        <strain evidence="4 6">I ESC-2004</strain>
    </source>
</reference>